<name>A0A5K0U9W2_9VIRU</name>
<organism evidence="1 2">
    <name type="scientific">Yasminevirus sp. GU-2018</name>
    <dbReference type="NCBI Taxonomy" id="2420051"/>
    <lineage>
        <taxon>Viruses</taxon>
        <taxon>Varidnaviria</taxon>
        <taxon>Bamfordvirae</taxon>
        <taxon>Nucleocytoviricota</taxon>
        <taxon>Megaviricetes</taxon>
        <taxon>Imitervirales</taxon>
        <taxon>Mimiviridae</taxon>
        <taxon>Klosneuvirinae</taxon>
        <taxon>Yasminevirus</taxon>
        <taxon>Yasminevirus saudimassiliense</taxon>
    </lineage>
</organism>
<accession>A0A5K0U9W2</accession>
<gene>
    <name evidence="1" type="ORF">YASMINEVIRUS_349</name>
</gene>
<dbReference type="Proteomes" id="UP000594342">
    <property type="component" value="Unassembled WGS sequence"/>
</dbReference>
<dbReference type="SUPFAM" id="SSF48371">
    <property type="entry name" value="ARM repeat"/>
    <property type="match status" value="1"/>
</dbReference>
<evidence type="ECO:0000313" key="2">
    <source>
        <dbReference type="Proteomes" id="UP000594342"/>
    </source>
</evidence>
<protein>
    <submittedName>
        <fullName evidence="1">Uncharacterized protein</fullName>
    </submittedName>
</protein>
<comment type="caution">
    <text evidence="1">The sequence shown here is derived from an EMBL/GenBank/DDBJ whole genome shotgun (WGS) entry which is preliminary data.</text>
</comment>
<reference evidence="1 2" key="1">
    <citation type="submission" date="2018-10" db="EMBL/GenBank/DDBJ databases">
        <authorList>
            <consortium name="IHU Genomes"/>
        </authorList>
    </citation>
    <scope>NUCLEOTIDE SEQUENCE [LARGE SCALE GENOMIC DNA]</scope>
    <source>
        <strain evidence="1 2">A1</strain>
    </source>
</reference>
<keyword evidence="2" id="KW-1185">Reference proteome</keyword>
<dbReference type="EMBL" id="UPSH01000001">
    <property type="protein sequence ID" value="VBB17886.1"/>
    <property type="molecule type" value="Genomic_DNA"/>
</dbReference>
<proteinExistence type="predicted"/>
<dbReference type="Gene3D" id="1.25.40.180">
    <property type="match status" value="1"/>
</dbReference>
<dbReference type="InterPro" id="IPR016024">
    <property type="entry name" value="ARM-type_fold"/>
</dbReference>
<evidence type="ECO:0000313" key="1">
    <source>
        <dbReference type="EMBL" id="VBB17886.1"/>
    </source>
</evidence>
<sequence>MTEQNVLIRYSIDQIMACRDANALMPRELEEYCVHTEKSQMSILSDLVKPMDDVTKSHSHGINPNDITLRNIIRENLNKLNNKNYDAVLTDIMALNYTSETHFVMLATELIVKSMNDAMASKGFEVSKNGHKTPSELYVDVARKFSDYLTNVEDDKGEREVKQIRFKNIMSKSCQQYFNSLTNSKESMDKNNPHKVSNYKGFMNMIGLMYSNGLFPKEIIFMCFKKIVHLILNSNLSQEECDNYYSGYERLMNRILSHFEKVPITPTMIADFASMREGLKELNDTISKACDDQHPVKPIRMFSIMTHQQNITRYAKLCEIYKNPEKALVQSN</sequence>